<sequence>MIVKQTESNEQMTQRNGSPTMNMRDDTIMDIIVSVRRNGDIVSILLFDSGDYGYQARRMLTDSSRKGDTNDIILLIMFLEMQL</sequence>
<dbReference type="Proteomes" id="UP000324800">
    <property type="component" value="Unassembled WGS sequence"/>
</dbReference>
<proteinExistence type="predicted"/>
<feature type="compositionally biased region" description="Polar residues" evidence="1">
    <location>
        <begin position="1"/>
        <end position="21"/>
    </location>
</feature>
<accession>A0A5J4RXL9</accession>
<comment type="caution">
    <text evidence="2">The sequence shown here is derived from an EMBL/GenBank/DDBJ whole genome shotgun (WGS) entry which is preliminary data.</text>
</comment>
<dbReference type="EMBL" id="SNRW01041356">
    <property type="protein sequence ID" value="KAA6337840.1"/>
    <property type="molecule type" value="Genomic_DNA"/>
</dbReference>
<evidence type="ECO:0000313" key="3">
    <source>
        <dbReference type="Proteomes" id="UP000324800"/>
    </source>
</evidence>
<organism evidence="2 3">
    <name type="scientific">Streblomastix strix</name>
    <dbReference type="NCBI Taxonomy" id="222440"/>
    <lineage>
        <taxon>Eukaryota</taxon>
        <taxon>Metamonada</taxon>
        <taxon>Preaxostyla</taxon>
        <taxon>Oxymonadida</taxon>
        <taxon>Streblomastigidae</taxon>
        <taxon>Streblomastix</taxon>
    </lineage>
</organism>
<evidence type="ECO:0000256" key="1">
    <source>
        <dbReference type="SAM" id="MobiDB-lite"/>
    </source>
</evidence>
<dbReference type="AlphaFoldDB" id="A0A5J4RXL9"/>
<evidence type="ECO:0000313" key="2">
    <source>
        <dbReference type="EMBL" id="KAA6337840.1"/>
    </source>
</evidence>
<feature type="region of interest" description="Disordered" evidence="1">
    <location>
        <begin position="1"/>
        <end position="23"/>
    </location>
</feature>
<protein>
    <submittedName>
        <fullName evidence="2">Uncharacterized protein</fullName>
    </submittedName>
</protein>
<reference evidence="2 3" key="1">
    <citation type="submission" date="2019-03" db="EMBL/GenBank/DDBJ databases">
        <title>Single cell metagenomics reveals metabolic interactions within the superorganism composed of flagellate Streblomastix strix and complex community of Bacteroidetes bacteria on its surface.</title>
        <authorList>
            <person name="Treitli S.C."/>
            <person name="Kolisko M."/>
            <person name="Husnik F."/>
            <person name="Keeling P."/>
            <person name="Hampl V."/>
        </authorList>
    </citation>
    <scope>NUCLEOTIDE SEQUENCE [LARGE SCALE GENOMIC DNA]</scope>
    <source>
        <strain evidence="2">ST1C</strain>
    </source>
</reference>
<gene>
    <name evidence="2" type="ORF">EZS28_052755</name>
</gene>
<name>A0A5J4RXL9_9EUKA</name>